<keyword evidence="7" id="KW-1185">Reference proteome</keyword>
<sequence length="1015" mass="109762">MRMNSLQMQAFGPFPGAQAVDFDELGADGLFLISGPTGAGKTTILDALAFGLYGTVPGARSDAEDYRSHYADPDTPTYAEVEFTAQARRWRVRRSPRYMRPKKRGTGMTEAKATAELSVFNPESGHWDGIGRTVSEVQAEINRVLGLNAAQFMQIVLLPQGEFARFLRADPIEREPILRQLFNTEHFTGLESILEARARQARAALDAVSQERQTLMRQAQGSCGEDLPIPTAAHPSVADVDAVLGAAVSVVRERIDVFTEVLQSARTRSADAEAAADAAAARQADREKLTQLRSRQEAYATSADERARLSQLQRQAIKAESVAPYGREADRAVREQEAAEKHHTAALTAFSTELSALPCQPETTSAEHIVQAAADGQRAAASIATHLTRVADLTRERTDLQQKQTAAAGRVAELEEKAAAQDAALDELNARLETRSDVQREYDRLLRALEAAAIRQQRGDEITAAEQQRDKQQEALKDRQAEESAAKDTYARIRSTRLAGIAAELAAELTSGHACSVCGATEHPAPAKPTDDTVTKSDEDAALNAWTQAQNATNTARSTLAESRARITALTRSLDELAGEDAAVSVAELTQARDTAAQTLRELDQARRERDELQQKRVALEQQQASAREDAQTSATQLSAVGGQLKQLDDVVSGDQAAALHPFGFETPDTSAAAEECAAQLQRLRNAGETLIQAQTKREDTAAESAERRDAFETALTEAGFTDRNDYQEARQIDKAGVDSALRAAADEAARIAELTSQDWYSPACADTASDEELTDSVAVTAEQRTTAASDAEHLGQLLAVHRHDAADLVQLRERFLHTAAEVEAEVAQRRGDVALDGIVRATSADNLHRLPLSSYALLSLFVEVAHNASERLQTMSGGRFTLIHDLSLHRREKRAGLGLQVLDTFTDEPRDPRSLSGGETFMASLALALGLADTVAAAAGGIRLDSLFIDEGFGSLDPDALAQVMEVLDELRAGGRCVGVISHVQSMLQSIPQQLRIERSPTGSTITHRSSPDS</sequence>
<feature type="region of interest" description="Disordered" evidence="4">
    <location>
        <begin position="459"/>
        <end position="488"/>
    </location>
</feature>
<feature type="domain" description="Rad50/SbcC-type AAA" evidence="5">
    <location>
        <begin position="5"/>
        <end position="216"/>
    </location>
</feature>
<gene>
    <name evidence="6" type="ORF">CJ198_01285</name>
</gene>
<dbReference type="InterPro" id="IPR038729">
    <property type="entry name" value="Rad50/SbcC_AAA"/>
</dbReference>
<dbReference type="AlphaFoldDB" id="A0A2N6PKH8"/>
<dbReference type="RefSeq" id="WP_102160024.1">
    <property type="nucleotide sequence ID" value="NZ_PNFZ01000001.1"/>
</dbReference>
<dbReference type="InterPro" id="IPR027417">
    <property type="entry name" value="P-loop_NTPase"/>
</dbReference>
<dbReference type="GO" id="GO:0016887">
    <property type="term" value="F:ATP hydrolysis activity"/>
    <property type="evidence" value="ECO:0007669"/>
    <property type="project" value="InterPro"/>
</dbReference>
<dbReference type="Gene3D" id="3.40.50.300">
    <property type="entry name" value="P-loop containing nucleotide triphosphate hydrolases"/>
    <property type="match status" value="2"/>
</dbReference>
<organism evidence="6 7">
    <name type="scientific">Brevibacterium luteolum</name>
    <dbReference type="NCBI Taxonomy" id="199591"/>
    <lineage>
        <taxon>Bacteria</taxon>
        <taxon>Bacillati</taxon>
        <taxon>Actinomycetota</taxon>
        <taxon>Actinomycetes</taxon>
        <taxon>Micrococcales</taxon>
        <taxon>Brevibacteriaceae</taxon>
        <taxon>Brevibacterium</taxon>
    </lineage>
</organism>
<protein>
    <recommendedName>
        <fullName evidence="3">Nuclease SbcCD subunit C</fullName>
    </recommendedName>
</protein>
<dbReference type="PANTHER" id="PTHR32114:SF2">
    <property type="entry name" value="ABC TRANSPORTER ABCH.3"/>
    <property type="match status" value="1"/>
</dbReference>
<dbReference type="Proteomes" id="UP000235703">
    <property type="component" value="Unassembled WGS sequence"/>
</dbReference>
<evidence type="ECO:0000256" key="2">
    <source>
        <dbReference type="ARBA" id="ARBA00011322"/>
    </source>
</evidence>
<dbReference type="Pfam" id="PF13558">
    <property type="entry name" value="SbcC_Walker_B"/>
    <property type="match status" value="1"/>
</dbReference>
<reference evidence="6 7" key="1">
    <citation type="submission" date="2017-09" db="EMBL/GenBank/DDBJ databases">
        <title>Bacterial strain isolated from the female urinary microbiota.</title>
        <authorList>
            <person name="Thomas-White K."/>
            <person name="Kumar N."/>
            <person name="Forster S."/>
            <person name="Putonti C."/>
            <person name="Lawley T."/>
            <person name="Wolfe A.J."/>
        </authorList>
    </citation>
    <scope>NUCLEOTIDE SEQUENCE [LARGE SCALE GENOMIC DNA]</scope>
    <source>
        <strain evidence="6 7">UMB0680</strain>
    </source>
</reference>
<feature type="compositionally biased region" description="Polar residues" evidence="4">
    <location>
        <begin position="621"/>
        <end position="635"/>
    </location>
</feature>
<proteinExistence type="inferred from homology"/>
<comment type="subunit">
    <text evidence="2">Heterodimer of SbcC and SbcD.</text>
</comment>
<dbReference type="PANTHER" id="PTHR32114">
    <property type="entry name" value="ABC TRANSPORTER ABCH.3"/>
    <property type="match status" value="1"/>
</dbReference>
<dbReference type="GO" id="GO:0006302">
    <property type="term" value="P:double-strand break repair"/>
    <property type="evidence" value="ECO:0007669"/>
    <property type="project" value="InterPro"/>
</dbReference>
<dbReference type="Pfam" id="PF13476">
    <property type="entry name" value="AAA_23"/>
    <property type="match status" value="1"/>
</dbReference>
<evidence type="ECO:0000313" key="6">
    <source>
        <dbReference type="EMBL" id="PMB99200.1"/>
    </source>
</evidence>
<comment type="caution">
    <text evidence="6">The sequence shown here is derived from an EMBL/GenBank/DDBJ whole genome shotgun (WGS) entry which is preliminary data.</text>
</comment>
<evidence type="ECO:0000256" key="1">
    <source>
        <dbReference type="ARBA" id="ARBA00006930"/>
    </source>
</evidence>
<dbReference type="OrthoDB" id="9795626at2"/>
<accession>A0A2N6PKH8</accession>
<evidence type="ECO:0000313" key="7">
    <source>
        <dbReference type="Proteomes" id="UP000235703"/>
    </source>
</evidence>
<evidence type="ECO:0000256" key="3">
    <source>
        <dbReference type="ARBA" id="ARBA00013368"/>
    </source>
</evidence>
<feature type="region of interest" description="Disordered" evidence="4">
    <location>
        <begin position="608"/>
        <end position="635"/>
    </location>
</feature>
<evidence type="ECO:0000256" key="4">
    <source>
        <dbReference type="SAM" id="MobiDB-lite"/>
    </source>
</evidence>
<feature type="compositionally biased region" description="Basic and acidic residues" evidence="4">
    <location>
        <begin position="608"/>
        <end position="619"/>
    </location>
</feature>
<comment type="similarity">
    <text evidence="1">Belongs to the SMC family. SbcC subfamily.</text>
</comment>
<name>A0A2N6PKH8_9MICO</name>
<dbReference type="EMBL" id="PNFZ01000001">
    <property type="protein sequence ID" value="PMB99200.1"/>
    <property type="molecule type" value="Genomic_DNA"/>
</dbReference>
<dbReference type="SUPFAM" id="SSF52540">
    <property type="entry name" value="P-loop containing nucleoside triphosphate hydrolases"/>
    <property type="match status" value="1"/>
</dbReference>
<evidence type="ECO:0000259" key="5">
    <source>
        <dbReference type="Pfam" id="PF13476"/>
    </source>
</evidence>